<evidence type="ECO:0000313" key="2">
    <source>
        <dbReference type="Proteomes" id="UP000321378"/>
    </source>
</evidence>
<dbReference type="GO" id="GO:0003824">
    <property type="term" value="F:catalytic activity"/>
    <property type="evidence" value="ECO:0007669"/>
    <property type="project" value="UniProtKB-ARBA"/>
</dbReference>
<sequence length="218" mass="23191">MAGDVKIAGVDVKTGSVSGTVGGNTTVESVQDEFYSEGRGYSAGISAGIGRGLDRKNPGRYGVNLSSVSAGHTRTDVEQRITRNVTEFTAGAGFLDVKGTVKQVGSLIDGNFTLSSNGYEHEDLKDIDKSRTAGINVTVYPNVSYSQRDRNGNQVYVDGSNPKKTGMAVKTGLTYGETDRTREILATVGAGLTMNHDLSGVNRDPDRQVTEFEGRESL</sequence>
<dbReference type="AlphaFoldDB" id="A0A510KIM7"/>
<proteinExistence type="predicted"/>
<dbReference type="Proteomes" id="UP000321378">
    <property type="component" value="Chromosome"/>
</dbReference>
<organism evidence="1 2">
    <name type="scientific">Leptotrichia trevisanii</name>
    <dbReference type="NCBI Taxonomy" id="109328"/>
    <lineage>
        <taxon>Bacteria</taxon>
        <taxon>Fusobacteriati</taxon>
        <taxon>Fusobacteriota</taxon>
        <taxon>Fusobacteriia</taxon>
        <taxon>Fusobacteriales</taxon>
        <taxon>Leptotrichiaceae</taxon>
        <taxon>Leptotrichia</taxon>
    </lineage>
</organism>
<dbReference type="InterPro" id="IPR025157">
    <property type="entry name" value="Hemagglutinin_rpt"/>
</dbReference>
<protein>
    <submittedName>
        <fullName evidence="1">Uncharacterized protein</fullName>
    </submittedName>
</protein>
<evidence type="ECO:0000313" key="1">
    <source>
        <dbReference type="EMBL" id="BBM51504.1"/>
    </source>
</evidence>
<name>A0A510KIM7_9FUSO</name>
<dbReference type="Pfam" id="PF13332">
    <property type="entry name" value="Fil_haemagg_2"/>
    <property type="match status" value="1"/>
</dbReference>
<dbReference type="EMBL" id="AP019840">
    <property type="protein sequence ID" value="BBM51504.1"/>
    <property type="molecule type" value="Genomic_DNA"/>
</dbReference>
<accession>A0A510KIM7</accession>
<reference evidence="1 2" key="1">
    <citation type="submission" date="2019-07" db="EMBL/GenBank/DDBJ databases">
        <title>Complete Genome Sequence of Leptotrichia trevisanii Strain JMUB3935.</title>
        <authorList>
            <person name="Watanabe S."/>
            <person name="Cui L."/>
        </authorList>
    </citation>
    <scope>NUCLEOTIDE SEQUENCE [LARGE SCALE GENOMIC DNA]</scope>
    <source>
        <strain evidence="1 2">JMUB3935</strain>
    </source>
</reference>
<gene>
    <name evidence="1" type="ORF">JMUB3935_0471</name>
</gene>